<dbReference type="Proteomes" id="UP000184314">
    <property type="component" value="Unassembled WGS sequence"/>
</dbReference>
<sequence length="330" mass="38525">MCLWFIINIFVIYLYKMLKNLLPVFNLIEEEIYKYKFTVFVPVYNAAETISLVFDSLNAQTFKDFEVIIINDGSSDNSHEVINSKLPDLSFDHTYINNIVNVNKFGILFEAVEKAKGEFFIIHDSDDQCTSNALETFLRQYNSIPSELKDKISGVTCKCKNQFGEEIGAKLPADPLYSNTFESSIKYGLSFEKWGLVKTRLLKSIKIDKFIVGKGMIPESFIWMIFAKNKFLTKYCSDVIRIYFVDNQNSLSTLKYDKKALGMGLYAIMFMNYFYEDYLLVYPKHFIKRLVSLLMASKYLKYTFKDYYQSIDSVILKIIFSVLWPFKSFL</sequence>
<gene>
    <name evidence="2" type="ORF">SAMN04488007_3328</name>
</gene>
<keyword evidence="3" id="KW-1185">Reference proteome</keyword>
<organism evidence="2 3">
    <name type="scientific">Maribacter aquivivus</name>
    <dbReference type="NCBI Taxonomy" id="228958"/>
    <lineage>
        <taxon>Bacteria</taxon>
        <taxon>Pseudomonadati</taxon>
        <taxon>Bacteroidota</taxon>
        <taxon>Flavobacteriia</taxon>
        <taxon>Flavobacteriales</taxon>
        <taxon>Flavobacteriaceae</taxon>
        <taxon>Maribacter</taxon>
    </lineage>
</organism>
<dbReference type="Gene3D" id="3.90.550.10">
    <property type="entry name" value="Spore Coat Polysaccharide Biosynthesis Protein SpsA, Chain A"/>
    <property type="match status" value="1"/>
</dbReference>
<evidence type="ECO:0000259" key="1">
    <source>
        <dbReference type="Pfam" id="PF00535"/>
    </source>
</evidence>
<evidence type="ECO:0000313" key="2">
    <source>
        <dbReference type="EMBL" id="SHK59426.1"/>
    </source>
</evidence>
<dbReference type="CDD" id="cd00761">
    <property type="entry name" value="Glyco_tranf_GTA_type"/>
    <property type="match status" value="1"/>
</dbReference>
<dbReference type="Pfam" id="PF00535">
    <property type="entry name" value="Glycos_transf_2"/>
    <property type="match status" value="1"/>
</dbReference>
<dbReference type="InterPro" id="IPR001173">
    <property type="entry name" value="Glyco_trans_2-like"/>
</dbReference>
<dbReference type="InterPro" id="IPR050834">
    <property type="entry name" value="Glycosyltransf_2"/>
</dbReference>
<evidence type="ECO:0000313" key="3">
    <source>
        <dbReference type="Proteomes" id="UP000184314"/>
    </source>
</evidence>
<dbReference type="PANTHER" id="PTHR43685:SF11">
    <property type="entry name" value="GLYCOSYLTRANSFERASE TAGX-RELATED"/>
    <property type="match status" value="1"/>
</dbReference>
<dbReference type="PANTHER" id="PTHR43685">
    <property type="entry name" value="GLYCOSYLTRANSFERASE"/>
    <property type="match status" value="1"/>
</dbReference>
<dbReference type="STRING" id="228958.SAMN04488007_3328"/>
<keyword evidence="2" id="KW-0808">Transferase</keyword>
<dbReference type="InterPro" id="IPR029044">
    <property type="entry name" value="Nucleotide-diphossugar_trans"/>
</dbReference>
<dbReference type="GO" id="GO:0016740">
    <property type="term" value="F:transferase activity"/>
    <property type="evidence" value="ECO:0007669"/>
    <property type="project" value="UniProtKB-KW"/>
</dbReference>
<protein>
    <submittedName>
        <fullName evidence="2">Glycosyltransferase involved in cell wall bisynthesis</fullName>
    </submittedName>
</protein>
<dbReference type="SUPFAM" id="SSF53448">
    <property type="entry name" value="Nucleotide-diphospho-sugar transferases"/>
    <property type="match status" value="1"/>
</dbReference>
<dbReference type="EMBL" id="FQZX01000003">
    <property type="protein sequence ID" value="SHK59426.1"/>
    <property type="molecule type" value="Genomic_DNA"/>
</dbReference>
<feature type="domain" description="Glycosyltransferase 2-like" evidence="1">
    <location>
        <begin position="38"/>
        <end position="142"/>
    </location>
</feature>
<accession>A0A1M6TR60</accession>
<proteinExistence type="predicted"/>
<name>A0A1M6TR60_9FLAO</name>
<reference evidence="3" key="1">
    <citation type="submission" date="2016-11" db="EMBL/GenBank/DDBJ databases">
        <authorList>
            <person name="Varghese N."/>
            <person name="Submissions S."/>
        </authorList>
    </citation>
    <scope>NUCLEOTIDE SEQUENCE [LARGE SCALE GENOMIC DNA]</scope>
    <source>
        <strain evidence="3">DSM 16478</strain>
    </source>
</reference>
<dbReference type="AlphaFoldDB" id="A0A1M6TR60"/>